<organism evidence="4 5">
    <name type="scientific">Herbiconiux ginsengi</name>
    <dbReference type="NCBI Taxonomy" id="381665"/>
    <lineage>
        <taxon>Bacteria</taxon>
        <taxon>Bacillati</taxon>
        <taxon>Actinomycetota</taxon>
        <taxon>Actinomycetes</taxon>
        <taxon>Micrococcales</taxon>
        <taxon>Microbacteriaceae</taxon>
        <taxon>Herbiconiux</taxon>
    </lineage>
</organism>
<keyword evidence="3" id="KW-0732">Signal</keyword>
<name>A0A1H3RGQ1_9MICO</name>
<dbReference type="Proteomes" id="UP000198891">
    <property type="component" value="Unassembled WGS sequence"/>
</dbReference>
<keyword evidence="5" id="KW-1185">Reference proteome</keyword>
<dbReference type="PRINTS" id="PR00922">
    <property type="entry name" value="DADACBPTASE3"/>
</dbReference>
<keyword evidence="2" id="KW-0378">Hydrolase</keyword>
<feature type="signal peptide" evidence="3">
    <location>
        <begin position="1"/>
        <end position="27"/>
    </location>
</feature>
<dbReference type="InterPro" id="IPR000667">
    <property type="entry name" value="Peptidase_S13"/>
</dbReference>
<evidence type="ECO:0000256" key="1">
    <source>
        <dbReference type="ARBA" id="ARBA00006096"/>
    </source>
</evidence>
<dbReference type="Gene3D" id="3.50.80.20">
    <property type="entry name" value="D-Ala-D-Ala carboxypeptidase C, peptidase S13"/>
    <property type="match status" value="1"/>
</dbReference>
<dbReference type="NCBIfam" id="TIGR00666">
    <property type="entry name" value="PBP4"/>
    <property type="match status" value="1"/>
</dbReference>
<dbReference type="GO" id="GO:0006508">
    <property type="term" value="P:proteolysis"/>
    <property type="evidence" value="ECO:0007669"/>
    <property type="project" value="InterPro"/>
</dbReference>
<dbReference type="InterPro" id="IPR012338">
    <property type="entry name" value="Beta-lactam/transpept-like"/>
</dbReference>
<dbReference type="OrthoDB" id="9802627at2"/>
<dbReference type="Pfam" id="PF02113">
    <property type="entry name" value="Peptidase_S13"/>
    <property type="match status" value="1"/>
</dbReference>
<accession>A0A1H3RGQ1</accession>
<dbReference type="PANTHER" id="PTHR30023">
    <property type="entry name" value="D-ALANYL-D-ALANINE CARBOXYPEPTIDASE"/>
    <property type="match status" value="1"/>
</dbReference>
<dbReference type="RefSeq" id="WP_092554809.1">
    <property type="nucleotide sequence ID" value="NZ_FNPZ01000003.1"/>
</dbReference>
<gene>
    <name evidence="4" type="ORF">SAMN05216554_2773</name>
</gene>
<evidence type="ECO:0000313" key="4">
    <source>
        <dbReference type="EMBL" id="SDZ24109.1"/>
    </source>
</evidence>
<dbReference type="STRING" id="381665.SAMN05216554_2773"/>
<feature type="chain" id="PRO_5039340089" evidence="3">
    <location>
        <begin position="28"/>
        <end position="530"/>
    </location>
</feature>
<dbReference type="GO" id="GO:0004185">
    <property type="term" value="F:serine-type carboxypeptidase activity"/>
    <property type="evidence" value="ECO:0007669"/>
    <property type="project" value="InterPro"/>
</dbReference>
<dbReference type="Gene3D" id="3.40.710.10">
    <property type="entry name" value="DD-peptidase/beta-lactamase superfamily"/>
    <property type="match status" value="1"/>
</dbReference>
<evidence type="ECO:0000256" key="3">
    <source>
        <dbReference type="SAM" id="SignalP"/>
    </source>
</evidence>
<dbReference type="PROSITE" id="PS51257">
    <property type="entry name" value="PROKAR_LIPOPROTEIN"/>
    <property type="match status" value="1"/>
</dbReference>
<dbReference type="GO" id="GO:0000270">
    <property type="term" value="P:peptidoglycan metabolic process"/>
    <property type="evidence" value="ECO:0007669"/>
    <property type="project" value="TreeGrafter"/>
</dbReference>
<proteinExistence type="inferred from homology"/>
<dbReference type="EMBL" id="FNPZ01000003">
    <property type="protein sequence ID" value="SDZ24109.1"/>
    <property type="molecule type" value="Genomic_DNA"/>
</dbReference>
<keyword evidence="4" id="KW-0121">Carboxypeptidase</keyword>
<evidence type="ECO:0000313" key="5">
    <source>
        <dbReference type="Proteomes" id="UP000198891"/>
    </source>
</evidence>
<evidence type="ECO:0000256" key="2">
    <source>
        <dbReference type="ARBA" id="ARBA00022801"/>
    </source>
</evidence>
<keyword evidence="4" id="KW-0645">Protease</keyword>
<dbReference type="AlphaFoldDB" id="A0A1H3RGQ1"/>
<protein>
    <submittedName>
        <fullName evidence="4">D-alanyl-D-alanine carboxypeptidase / D-alanyl-D-alanine-endopeptidase (Penicillin-binding protein 4)</fullName>
    </submittedName>
</protein>
<comment type="similarity">
    <text evidence="1">Belongs to the peptidase S13 family.</text>
</comment>
<reference evidence="4 5" key="1">
    <citation type="submission" date="2016-10" db="EMBL/GenBank/DDBJ databases">
        <authorList>
            <person name="de Groot N.N."/>
        </authorList>
    </citation>
    <scope>NUCLEOTIDE SEQUENCE [LARGE SCALE GENOMIC DNA]</scope>
    <source>
        <strain evidence="4 5">CGMCC 4.3491</strain>
    </source>
</reference>
<dbReference type="SUPFAM" id="SSF56601">
    <property type="entry name" value="beta-lactamase/transpeptidase-like"/>
    <property type="match status" value="1"/>
</dbReference>
<sequence>MLTGRTFALVGVAAIAALGLAACTAQPQSTPAASSSAFTDVPGLDQTALDVMNQPAYANGQWAISVQDIDTGEQIVSLNADTFYEPGSIVKTYSIGAAWQQFGPDSTVVTPVKSTGQVIDGTLTGDLVLVGQGDLTMGGRTKPDGTVDFTNLDHNDANGVPGATLTTEDPLTGLNDLAAQVKASGITTVSGDVIVDDRLWDPAELVGEPITPIIINQNVIDLTTTPGAVGEPSTTAMSPQVAPWTVDNRVTTVAAGERTGIQATSTDQKTIVLTGQIAADAGPTVSVFAFDDPATFARTAFIEALGRAGVTVTADPVATNPEGALPDTAAVSALPAVAELTSLPFLEEATYTMKISYNRGAQTFICRLAVASGSTDCDDGLGQAGEVWSKAGLDTTQAVLIDGSGLPGNVITANSEVQLQSIMAKRPDAEEWRSTLPGLGVDGSLAKVQADTPSAGKVVGKTGTLASVDGFNDERYFLPAKALGGYIETEGGRHFAFTIIATNSVFDDVQGVFAANDDVGKVAASIQQAY</sequence>
<dbReference type="PANTHER" id="PTHR30023:SF0">
    <property type="entry name" value="PENICILLIN-SENSITIVE CARBOXYPEPTIDASE A"/>
    <property type="match status" value="1"/>
</dbReference>